<evidence type="ECO:0000259" key="1">
    <source>
        <dbReference type="Pfam" id="PF13467"/>
    </source>
</evidence>
<keyword evidence="3" id="KW-1185">Reference proteome</keyword>
<dbReference type="OrthoDB" id="7477016at2"/>
<name>A0A922P611_9HYPH</name>
<dbReference type="InterPro" id="IPR038268">
    <property type="entry name" value="RHH_sf"/>
</dbReference>
<dbReference type="Pfam" id="PF13467">
    <property type="entry name" value="RHH_4"/>
    <property type="match status" value="1"/>
</dbReference>
<proteinExistence type="predicted"/>
<comment type="caution">
    <text evidence="2">The sequence shown here is derived from an EMBL/GenBank/DDBJ whole genome shotgun (WGS) entry which is preliminary data.</text>
</comment>
<feature type="domain" description="Ribbon-helix-helix" evidence="1">
    <location>
        <begin position="3"/>
        <end position="65"/>
    </location>
</feature>
<accession>A0A922P611</accession>
<dbReference type="RefSeq" id="WP_037163456.1">
    <property type="nucleotide sequence ID" value="NZ_CAJXID010000001.1"/>
</dbReference>
<reference evidence="2 3" key="1">
    <citation type="submission" date="2014-06" db="EMBL/GenBank/DDBJ databases">
        <title>Rhizobium pelagicum/R2-400B4.</title>
        <authorList>
            <person name="Kimes N.E."/>
            <person name="Lopez-Perez M."/>
        </authorList>
    </citation>
    <scope>NUCLEOTIDE SEQUENCE [LARGE SCALE GENOMIC DNA]</scope>
    <source>
        <strain evidence="2 3">R2-400B4</strain>
    </source>
</reference>
<dbReference type="Proteomes" id="UP000052167">
    <property type="component" value="Unassembled WGS sequence"/>
</dbReference>
<evidence type="ECO:0000313" key="3">
    <source>
        <dbReference type="Proteomes" id="UP000052167"/>
    </source>
</evidence>
<dbReference type="InterPro" id="IPR027373">
    <property type="entry name" value="RHH_dom"/>
</dbReference>
<organism evidence="2 3">
    <name type="scientific">Pseudorhizobium pelagicum</name>
    <dbReference type="NCBI Taxonomy" id="1509405"/>
    <lineage>
        <taxon>Bacteria</taxon>
        <taxon>Pseudomonadati</taxon>
        <taxon>Pseudomonadota</taxon>
        <taxon>Alphaproteobacteria</taxon>
        <taxon>Hyphomicrobiales</taxon>
        <taxon>Rhizobiaceae</taxon>
        <taxon>Rhizobium/Agrobacterium group</taxon>
        <taxon>Pseudorhizobium</taxon>
    </lineage>
</organism>
<evidence type="ECO:0000313" key="2">
    <source>
        <dbReference type="EMBL" id="KEQ10166.1"/>
    </source>
</evidence>
<dbReference type="AlphaFoldDB" id="A0A922P611"/>
<dbReference type="Gene3D" id="1.10.3990.20">
    <property type="entry name" value="protein bp1543"/>
    <property type="match status" value="1"/>
</dbReference>
<protein>
    <submittedName>
        <fullName evidence="2">Arylsulfate sulfotransferase</fullName>
    </submittedName>
</protein>
<sequence>MIRKHSATLHGHRTSFSLEDEFWEELKRMATDRQISIAGLIAEVDDARPPDSNLSSALRVHVLRTLQQASPPTSHDRKAGVDQA</sequence>
<gene>
    <name evidence="2" type="ORF">GV68_14640</name>
</gene>
<dbReference type="EMBL" id="JOKJ01000003">
    <property type="protein sequence ID" value="KEQ10166.1"/>
    <property type="molecule type" value="Genomic_DNA"/>
</dbReference>